<dbReference type="Pfam" id="PF13400">
    <property type="entry name" value="Tad"/>
    <property type="match status" value="1"/>
</dbReference>
<keyword evidence="1" id="KW-0812">Transmembrane</keyword>
<dbReference type="InterPro" id="IPR028087">
    <property type="entry name" value="Tad_N"/>
</dbReference>
<evidence type="ECO:0000259" key="2">
    <source>
        <dbReference type="Pfam" id="PF13400"/>
    </source>
</evidence>
<evidence type="ECO:0000313" key="4">
    <source>
        <dbReference type="EMBL" id="CAB4991331.1"/>
    </source>
</evidence>
<name>A0A6J6SS88_9ZZZZ</name>
<dbReference type="EMBL" id="CAEZYK010000163">
    <property type="protein sequence ID" value="CAB4737856.1"/>
    <property type="molecule type" value="Genomic_DNA"/>
</dbReference>
<dbReference type="NCBIfam" id="TIGR03816">
    <property type="entry name" value="tadE_like_DECH"/>
    <property type="match status" value="1"/>
</dbReference>
<dbReference type="InterPro" id="IPR021202">
    <property type="entry name" value="Rv3654c-like"/>
</dbReference>
<sequence>MNRRWVKVKAKRGFSSADDSGSATIAMLAVLVVGMLAVIGVARMGSAATAKARADAAADAVALAGADQIALGKDQGLARRAAQETARDNGARFISGRFSETFVTVRVGIQTLGIEAIGQARAEVRTECRLGCPRD</sequence>
<reference evidence="3" key="1">
    <citation type="submission" date="2020-05" db="EMBL/GenBank/DDBJ databases">
        <authorList>
            <person name="Chiriac C."/>
            <person name="Salcher M."/>
            <person name="Ghai R."/>
            <person name="Kavagutti S V."/>
        </authorList>
    </citation>
    <scope>NUCLEOTIDE SEQUENCE</scope>
</reference>
<feature type="transmembrane region" description="Helical" evidence="1">
    <location>
        <begin position="20"/>
        <end position="42"/>
    </location>
</feature>
<gene>
    <name evidence="3" type="ORF">UFOPK2683_01692</name>
    <name evidence="4" type="ORF">UFOPK3897_01743</name>
    <name evidence="5" type="ORF">UFOPK4121_01730</name>
</gene>
<protein>
    <submittedName>
        <fullName evidence="3">Unannotated protein</fullName>
    </submittedName>
</protein>
<dbReference type="AlphaFoldDB" id="A0A6J6SS88"/>
<proteinExistence type="predicted"/>
<accession>A0A6J6SS88</accession>
<dbReference type="EMBL" id="CAFBPQ010000112">
    <property type="protein sequence ID" value="CAB5034476.1"/>
    <property type="molecule type" value="Genomic_DNA"/>
</dbReference>
<dbReference type="EMBL" id="CAFBOF010000083">
    <property type="protein sequence ID" value="CAB4991331.1"/>
    <property type="molecule type" value="Genomic_DNA"/>
</dbReference>
<organism evidence="3">
    <name type="scientific">freshwater metagenome</name>
    <dbReference type="NCBI Taxonomy" id="449393"/>
    <lineage>
        <taxon>unclassified sequences</taxon>
        <taxon>metagenomes</taxon>
        <taxon>ecological metagenomes</taxon>
    </lineage>
</organism>
<keyword evidence="1" id="KW-0472">Membrane</keyword>
<keyword evidence="1" id="KW-1133">Transmembrane helix</keyword>
<evidence type="ECO:0000313" key="5">
    <source>
        <dbReference type="EMBL" id="CAB5034476.1"/>
    </source>
</evidence>
<evidence type="ECO:0000256" key="1">
    <source>
        <dbReference type="SAM" id="Phobius"/>
    </source>
</evidence>
<feature type="domain" description="Putative Flp pilus-assembly TadG-like N-terminal" evidence="2">
    <location>
        <begin position="21"/>
        <end position="67"/>
    </location>
</feature>
<evidence type="ECO:0000313" key="3">
    <source>
        <dbReference type="EMBL" id="CAB4737856.1"/>
    </source>
</evidence>